<feature type="domain" description="Bacteriophage phiJL001 Gp84 C-terminal" evidence="1">
    <location>
        <begin position="184"/>
        <end position="266"/>
    </location>
</feature>
<dbReference type="InterPro" id="IPR011928">
    <property type="entry name" value="Phage_phiJL001_Gp84"/>
</dbReference>
<evidence type="ECO:0000313" key="3">
    <source>
        <dbReference type="Proteomes" id="UP001247754"/>
    </source>
</evidence>
<comment type="caution">
    <text evidence="2">The sequence shown here is derived from an EMBL/GenBank/DDBJ whole genome shotgun (WGS) entry which is preliminary data.</text>
</comment>
<evidence type="ECO:0000313" key="2">
    <source>
        <dbReference type="EMBL" id="MDR5651792.1"/>
    </source>
</evidence>
<evidence type="ECO:0000259" key="1">
    <source>
        <dbReference type="Pfam" id="PF09356"/>
    </source>
</evidence>
<proteinExistence type="predicted"/>
<dbReference type="Pfam" id="PF09356">
    <property type="entry name" value="Phage_BR0599"/>
    <property type="match status" value="1"/>
</dbReference>
<dbReference type="NCBIfam" id="TIGR02218">
    <property type="entry name" value="phg_TIGR02218"/>
    <property type="match status" value="1"/>
</dbReference>
<dbReference type="RefSeq" id="WP_310456144.1">
    <property type="nucleotide sequence ID" value="NZ_JAVKPH010000003.1"/>
</dbReference>
<dbReference type="EMBL" id="JAVKPH010000003">
    <property type="protein sequence ID" value="MDR5651792.1"/>
    <property type="molecule type" value="Genomic_DNA"/>
</dbReference>
<organism evidence="2 3">
    <name type="scientific">Ruixingdingia sedimenti</name>
    <dbReference type="NCBI Taxonomy" id="3073604"/>
    <lineage>
        <taxon>Bacteria</taxon>
        <taxon>Pseudomonadati</taxon>
        <taxon>Pseudomonadota</taxon>
        <taxon>Alphaproteobacteria</taxon>
        <taxon>Rhodobacterales</taxon>
        <taxon>Paracoccaceae</taxon>
        <taxon>Ruixingdingia</taxon>
    </lineage>
</organism>
<dbReference type="InterPro" id="IPR018964">
    <property type="entry name" value="Phage_phiJL001_Gp84_C"/>
</dbReference>
<reference evidence="2 3" key="1">
    <citation type="submission" date="2023-09" db="EMBL/GenBank/DDBJ databases">
        <title>Xinfangfangia sedmenti sp. nov., isolated the sedment.</title>
        <authorList>
            <person name="Xu L."/>
        </authorList>
    </citation>
    <scope>NUCLEOTIDE SEQUENCE [LARGE SCALE GENOMIC DNA]</scope>
    <source>
        <strain evidence="2 3">LG-4</strain>
    </source>
</reference>
<gene>
    <name evidence="2" type="ORF">RGD00_04200</name>
</gene>
<dbReference type="Pfam" id="PF09931">
    <property type="entry name" value="Phage_phiJL001_Gp84_N"/>
    <property type="match status" value="1"/>
</dbReference>
<sequence length="284" mass="30338">MATGATTVARCWAVTRRDGAVFGFTDHDGDLAFDGITFRAGTGLSARALSQTTGLSVDNTEAVGALSDTAVTEADLNAGRFDGAEVRAWAVNWADPGQRVLQFRGALGEITRAGGAFSAELRGLTEALNRPQGRVFQRPCSAVLGDGQCRVDLSLPGYAAERAVEVVEGGQLFRFTGFTGFDDRWFENGRLVVLSGAAGGLVAMVRGDRLSGSDRVVELWEALRLPIVPGDRVRLEAGCDRRADTCRLKFNNFLNFRGFPHIPGEDWLMAYPTSAGMNDGGSLA</sequence>
<keyword evidence="3" id="KW-1185">Reference proteome</keyword>
<protein>
    <submittedName>
        <fullName evidence="2">DUF2163 domain-containing protein</fullName>
    </submittedName>
</protein>
<dbReference type="Proteomes" id="UP001247754">
    <property type="component" value="Unassembled WGS sequence"/>
</dbReference>
<name>A0ABU1F4J9_9RHOB</name>
<accession>A0ABU1F4J9</accession>